<dbReference type="Pfam" id="PF10566">
    <property type="entry name" value="Glyco_hydro_97"/>
    <property type="match status" value="1"/>
</dbReference>
<dbReference type="PANTHER" id="PTHR35803:SF1">
    <property type="entry name" value="GLUCAN 1,4-ALPHA-GLUCOSIDASE SUSB"/>
    <property type="match status" value="1"/>
</dbReference>
<accession>A0A1M5UNF9</accession>
<feature type="domain" description="CBM6" evidence="4">
    <location>
        <begin position="640"/>
        <end position="785"/>
    </location>
</feature>
<dbReference type="PROSITE" id="PS51175">
    <property type="entry name" value="CBM6"/>
    <property type="match status" value="1"/>
</dbReference>
<dbReference type="Proteomes" id="UP000184357">
    <property type="component" value="Unassembled WGS sequence"/>
</dbReference>
<dbReference type="InterPro" id="IPR029486">
    <property type="entry name" value="GH97_N"/>
</dbReference>
<dbReference type="STRING" id="43928.SAMN05443636_3084"/>
<dbReference type="InterPro" id="IPR019563">
    <property type="entry name" value="GH97_catalytic"/>
</dbReference>
<dbReference type="Gene3D" id="2.60.40.1180">
    <property type="entry name" value="Golgi alpha-mannosidase II"/>
    <property type="match status" value="1"/>
</dbReference>
<name>A0A1M5UNF9_9EURY</name>
<dbReference type="InterPro" id="IPR029483">
    <property type="entry name" value="GH97_C"/>
</dbReference>
<dbReference type="InterPro" id="IPR008979">
    <property type="entry name" value="Galactose-bd-like_sf"/>
</dbReference>
<dbReference type="Gene3D" id="2.70.98.10">
    <property type="match status" value="1"/>
</dbReference>
<dbReference type="SUPFAM" id="SSF49344">
    <property type="entry name" value="CBD9-like"/>
    <property type="match status" value="1"/>
</dbReference>
<dbReference type="InterPro" id="IPR052720">
    <property type="entry name" value="Glycosyl_hydrolase_97"/>
</dbReference>
<dbReference type="Gene3D" id="2.60.40.1190">
    <property type="match status" value="1"/>
</dbReference>
<keyword evidence="6" id="KW-1185">Reference proteome</keyword>
<feature type="region of interest" description="Disordered" evidence="3">
    <location>
        <begin position="38"/>
        <end position="66"/>
    </location>
</feature>
<dbReference type="EMBL" id="FQWV01000011">
    <property type="protein sequence ID" value="SHH64461.1"/>
    <property type="molecule type" value="Genomic_DNA"/>
</dbReference>
<dbReference type="InterPro" id="IPR019248">
    <property type="entry name" value="Glucodextran_C"/>
</dbReference>
<protein>
    <submittedName>
        <fullName evidence="5">Glycosyl-hydrolase 97 C-terminal, oligomerisation</fullName>
    </submittedName>
</protein>
<dbReference type="Pfam" id="PF14508">
    <property type="entry name" value="GH97_N"/>
    <property type="match status" value="1"/>
</dbReference>
<organism evidence="5 6">
    <name type="scientific">Halobaculum gomorrense</name>
    <dbReference type="NCBI Taxonomy" id="43928"/>
    <lineage>
        <taxon>Archaea</taxon>
        <taxon>Methanobacteriati</taxon>
        <taxon>Methanobacteriota</taxon>
        <taxon>Stenosarchaea group</taxon>
        <taxon>Halobacteria</taxon>
        <taxon>Halobacteriales</taxon>
        <taxon>Haloferacaceae</taxon>
        <taxon>Halobaculum</taxon>
    </lineage>
</organism>
<evidence type="ECO:0000313" key="5">
    <source>
        <dbReference type="EMBL" id="SHH64461.1"/>
    </source>
</evidence>
<evidence type="ECO:0000256" key="2">
    <source>
        <dbReference type="ARBA" id="ARBA00023295"/>
    </source>
</evidence>
<reference evidence="5 6" key="1">
    <citation type="submission" date="2016-11" db="EMBL/GenBank/DDBJ databases">
        <authorList>
            <person name="Jaros S."/>
            <person name="Januszkiewicz K."/>
            <person name="Wedrychowicz H."/>
        </authorList>
    </citation>
    <scope>NUCLEOTIDE SEQUENCE [LARGE SCALE GENOMIC DNA]</scope>
    <source>
        <strain evidence="5 6">DSM 9297</strain>
    </source>
</reference>
<dbReference type="GO" id="GO:0016798">
    <property type="term" value="F:hydrolase activity, acting on glycosyl bonds"/>
    <property type="evidence" value="ECO:0007669"/>
    <property type="project" value="UniProtKB-KW"/>
</dbReference>
<feature type="compositionally biased region" description="Polar residues" evidence="3">
    <location>
        <begin position="44"/>
        <end position="55"/>
    </location>
</feature>
<dbReference type="InterPro" id="IPR005084">
    <property type="entry name" value="CBM6"/>
</dbReference>
<dbReference type="Gene3D" id="2.60.120.260">
    <property type="entry name" value="Galactose-binding domain-like"/>
    <property type="match status" value="1"/>
</dbReference>
<gene>
    <name evidence="5" type="ORF">SAMN05443636_3084</name>
</gene>
<dbReference type="RefSeq" id="WP_073311184.1">
    <property type="nucleotide sequence ID" value="NZ_FQWV01000011.1"/>
</dbReference>
<keyword evidence="1 5" id="KW-0378">Hydrolase</keyword>
<dbReference type="OrthoDB" id="18576at2157"/>
<dbReference type="InterPro" id="IPR014718">
    <property type="entry name" value="GH-type_carb-bd"/>
</dbReference>
<evidence type="ECO:0000256" key="1">
    <source>
        <dbReference type="ARBA" id="ARBA00022801"/>
    </source>
</evidence>
<dbReference type="Gene3D" id="3.20.20.70">
    <property type="entry name" value="Aldolase class I"/>
    <property type="match status" value="1"/>
</dbReference>
<dbReference type="CDD" id="cd09626">
    <property type="entry name" value="DOMON_glucodextranase_like"/>
    <property type="match status" value="1"/>
</dbReference>
<evidence type="ECO:0000259" key="4">
    <source>
        <dbReference type="PROSITE" id="PS51175"/>
    </source>
</evidence>
<dbReference type="PANTHER" id="PTHR35803">
    <property type="entry name" value="GLUCAN 1,4-ALPHA-GLUCOSIDASE SUSB-RELATED"/>
    <property type="match status" value="1"/>
</dbReference>
<dbReference type="Pfam" id="PF14509">
    <property type="entry name" value="GH97_C"/>
    <property type="match status" value="1"/>
</dbReference>
<evidence type="ECO:0000313" key="6">
    <source>
        <dbReference type="Proteomes" id="UP000184357"/>
    </source>
</evidence>
<proteinExistence type="predicted"/>
<dbReference type="Pfam" id="PF09985">
    <property type="entry name" value="Glucodextran_C"/>
    <property type="match status" value="1"/>
</dbReference>
<dbReference type="PROSITE" id="PS51318">
    <property type="entry name" value="TAT"/>
    <property type="match status" value="1"/>
</dbReference>
<dbReference type="AlphaFoldDB" id="A0A1M5UNF9"/>
<sequence length="1268" mass="136844">MSEKESQTSFNEIKRRGFLGGVASLLSAAAYTQQIPKAAAKPVTTGSKSDTQHVTSPDGRITVTVDSSDGMPAYSVAVDGTTYIDTSTLGFDFQNQATFGAGADSSADVTVTGSETAQATETWEPVWDQYERVAEQYTTLRLGLEETTDPGRSGNLEIRVFDDGLGFRFILDESFTANGDKAVIRSENTQINFAGDYTCWWIRNAFTNPRFEQEYTESRLSDVAAGTRSIRPTGTEIRTGAHTPLTIEANDETYLSVHQASLEDYALASLAPTADGGGTRFETQLAPLPDNTKVSWELPNATPWRTVQVGTSPEDLRESSLIPLLNEELDTDALPSKNGQPDTDWLTPRKYVGIWWTMIAGNAHWEYRDDAGPSYIHGARTERMKRYMHFAAHNGIESVLAEGWNQGWDTYPGDGTGFEMGVNDSYPDFDVPEVTDYGADRSAPVEMTIHNETAGNIVNYEDEVFENDIFEGYEAEGIRSIKNGYVSDPGLSFEGTGAQATHTQHCQLAVKHNRRVIAEAAGERQWLEIHEGIVPTGERRTYPNVGAREVVKAQEYDGFGALASNVGRDHHVTLPYTRMLAGPTSFQPGIFDLEFTEDTGGKVQTTLAKQLAMYPSYNAGLQMAADRVEAYVDETFEVGEYVQAASGDLTGGIITADNWRNAFGTNYVPLDPNREPSGASASFTVRDFDGAGTYTLHFRYASAPDENAGRVIDNGSPEFTLSVNGTTQSVSPSFTTGWDEWGVYSLDVDLQAGDNTLAFILEYDDSGTTFAGDVGGLNLNTVGVTEQGDPAPFPAAYTDLTEAHIANENVETKTGFEFIEAIPAGGWDDSVAVDGDIGEYSVTARKHGDEWYVGAMSDGNGRAIEIPLEFLSPRDENGRGKGTPQGPKFVAEIYSDGIGGGVDADQTALRKDVAIVDPSTAVLASMTRSGGTAVRLRPARGTEINDLPEYTLPEQDLSFDISADAALDEPFITATGSNSGDYIGGRTVDLRVDGDIVATENVRLPPNSSDATFTFGFTIASRGTYSVELLDHDDGAVLAAQTVDINPGELIAEFTDPSGDDAGPGGYTYPTDGAFQDGAFDLRRFAVYESETAYLFSFEVANLYDAFGGAFSPHFFVVYLSDTSIDGGRRTQLDDLNPTVEFDSAWDYRVSASGFSTTVVDDQGTDLGTPERLVDLNGNTAILSVPKETLDDLDPQSVSVAPIVGSEDFGSFRDVAVDRSAFTFGGADPAAVENAPSVIDLLTPEGITQAEALAYSTERLATIPFTSL</sequence>
<dbReference type="InterPro" id="IPR013780">
    <property type="entry name" value="Glyco_hydro_b"/>
</dbReference>
<dbReference type="InterPro" id="IPR013785">
    <property type="entry name" value="Aldolase_TIM"/>
</dbReference>
<dbReference type="SUPFAM" id="SSF49785">
    <property type="entry name" value="Galactose-binding domain-like"/>
    <property type="match status" value="1"/>
</dbReference>
<keyword evidence="2" id="KW-0326">Glycosidase</keyword>
<dbReference type="GO" id="GO:0030246">
    <property type="term" value="F:carbohydrate binding"/>
    <property type="evidence" value="ECO:0007669"/>
    <property type="project" value="InterPro"/>
</dbReference>
<dbReference type="InterPro" id="IPR006311">
    <property type="entry name" value="TAT_signal"/>
</dbReference>
<evidence type="ECO:0000256" key="3">
    <source>
        <dbReference type="SAM" id="MobiDB-lite"/>
    </source>
</evidence>